<dbReference type="GO" id="GO:0003677">
    <property type="term" value="F:DNA binding"/>
    <property type="evidence" value="ECO:0007669"/>
    <property type="project" value="UniProtKB-KW"/>
</dbReference>
<dbReference type="InterPro" id="IPR050987">
    <property type="entry name" value="AtrR-like"/>
</dbReference>
<name>A0AAD4CEW2_ASPNN</name>
<dbReference type="GO" id="GO:0008270">
    <property type="term" value="F:zinc ion binding"/>
    <property type="evidence" value="ECO:0007669"/>
    <property type="project" value="InterPro"/>
</dbReference>
<dbReference type="PANTHER" id="PTHR46910">
    <property type="entry name" value="TRANSCRIPTION FACTOR PDR1"/>
    <property type="match status" value="1"/>
</dbReference>
<keyword evidence="5" id="KW-0804">Transcription</keyword>
<evidence type="ECO:0000256" key="6">
    <source>
        <dbReference type="ARBA" id="ARBA00023242"/>
    </source>
</evidence>
<organism evidence="8 9">
    <name type="scientific">Aspergillus nanangensis</name>
    <dbReference type="NCBI Taxonomy" id="2582783"/>
    <lineage>
        <taxon>Eukaryota</taxon>
        <taxon>Fungi</taxon>
        <taxon>Dikarya</taxon>
        <taxon>Ascomycota</taxon>
        <taxon>Pezizomycotina</taxon>
        <taxon>Eurotiomycetes</taxon>
        <taxon>Eurotiomycetidae</taxon>
        <taxon>Eurotiales</taxon>
        <taxon>Aspergillaceae</taxon>
        <taxon>Aspergillus</taxon>
        <taxon>Aspergillus subgen. Circumdati</taxon>
    </lineage>
</organism>
<dbReference type="InterPro" id="IPR007219">
    <property type="entry name" value="XnlR_reg_dom"/>
</dbReference>
<evidence type="ECO:0000259" key="7">
    <source>
        <dbReference type="SMART" id="SM00906"/>
    </source>
</evidence>
<protein>
    <recommendedName>
        <fullName evidence="7">Xylanolytic transcriptional activator regulatory domain-containing protein</fullName>
    </recommendedName>
</protein>
<dbReference type="Pfam" id="PF04082">
    <property type="entry name" value="Fungal_trans"/>
    <property type="match status" value="1"/>
</dbReference>
<keyword evidence="2" id="KW-0479">Metal-binding</keyword>
<comment type="subcellular location">
    <subcellularLocation>
        <location evidence="1">Nucleus</location>
    </subcellularLocation>
</comment>
<gene>
    <name evidence="8" type="ORF">FE257_000816</name>
</gene>
<evidence type="ECO:0000313" key="8">
    <source>
        <dbReference type="EMBL" id="KAF9884993.1"/>
    </source>
</evidence>
<accession>A0AAD4CEW2</accession>
<dbReference type="GO" id="GO:0006351">
    <property type="term" value="P:DNA-templated transcription"/>
    <property type="evidence" value="ECO:0007669"/>
    <property type="project" value="InterPro"/>
</dbReference>
<dbReference type="SMART" id="SM00906">
    <property type="entry name" value="Fungal_trans"/>
    <property type="match status" value="1"/>
</dbReference>
<proteinExistence type="predicted"/>
<reference evidence="8" key="1">
    <citation type="journal article" date="2019" name="Beilstein J. Org. Chem.">
        <title>Nanangenines: drimane sesquiterpenoids as the dominant metabolite cohort of a novel Australian fungus, Aspergillus nanangensis.</title>
        <authorList>
            <person name="Lacey H.J."/>
            <person name="Gilchrist C.L.M."/>
            <person name="Crombie A."/>
            <person name="Kalaitzis J.A."/>
            <person name="Vuong D."/>
            <person name="Rutledge P.J."/>
            <person name="Turner P."/>
            <person name="Pitt J.I."/>
            <person name="Lacey E."/>
            <person name="Chooi Y.H."/>
            <person name="Piggott A.M."/>
        </authorList>
    </citation>
    <scope>NUCLEOTIDE SEQUENCE</scope>
    <source>
        <strain evidence="8">MST-FP2251</strain>
    </source>
</reference>
<evidence type="ECO:0000256" key="1">
    <source>
        <dbReference type="ARBA" id="ARBA00004123"/>
    </source>
</evidence>
<reference evidence="8" key="2">
    <citation type="submission" date="2020-02" db="EMBL/GenBank/DDBJ databases">
        <authorList>
            <person name="Gilchrist C.L.M."/>
            <person name="Chooi Y.-H."/>
        </authorList>
    </citation>
    <scope>NUCLEOTIDE SEQUENCE</scope>
    <source>
        <strain evidence="8">MST-FP2251</strain>
    </source>
</reference>
<dbReference type="PANTHER" id="PTHR46910:SF3">
    <property type="entry name" value="HALOTOLERANCE PROTEIN 9-RELATED"/>
    <property type="match status" value="1"/>
</dbReference>
<dbReference type="CDD" id="cd12148">
    <property type="entry name" value="fungal_TF_MHR"/>
    <property type="match status" value="1"/>
</dbReference>
<dbReference type="Proteomes" id="UP001194746">
    <property type="component" value="Unassembled WGS sequence"/>
</dbReference>
<evidence type="ECO:0000256" key="3">
    <source>
        <dbReference type="ARBA" id="ARBA00023015"/>
    </source>
</evidence>
<dbReference type="GO" id="GO:0005634">
    <property type="term" value="C:nucleus"/>
    <property type="evidence" value="ECO:0007669"/>
    <property type="project" value="UniProtKB-SubCell"/>
</dbReference>
<evidence type="ECO:0000313" key="9">
    <source>
        <dbReference type="Proteomes" id="UP001194746"/>
    </source>
</evidence>
<keyword evidence="3" id="KW-0805">Transcription regulation</keyword>
<evidence type="ECO:0000256" key="4">
    <source>
        <dbReference type="ARBA" id="ARBA00023125"/>
    </source>
</evidence>
<dbReference type="EMBL" id="VCAU01000106">
    <property type="protein sequence ID" value="KAF9884993.1"/>
    <property type="molecule type" value="Genomic_DNA"/>
</dbReference>
<dbReference type="AlphaFoldDB" id="A0AAD4CEW2"/>
<feature type="domain" description="Xylanolytic transcriptional activator regulatory" evidence="7">
    <location>
        <begin position="113"/>
        <end position="186"/>
    </location>
</feature>
<sequence>MYLHQLVKFFHVWSSIWPILMKKQLLDSFHRIFDRIEQGDTHLSGEDVTSLRQIFLLLSITSCHDHAHDDSRMYYDCAFKCAHLCPQTGDLSELQSILLTSLYLQLTRQHAPWIGISGQAVRLAQSLGLHRHSRRFKFCAGEVELRKRIWWCVYAVDIACSIVHGLPKMIQDEDVDTDLPIDADLDDSTTADLPLPLPGEPTNMEIFISYIRLLKIISACLKSLYTTTKRRNGVTKITTLDQELSVWRNSIGHLQPRGAERDEELVEGPRTNSNYHYFEMEFLGFLSNVALLLIHQPALTFDQKHPQFMKSLSTCVNAGSNILRTLDHNKDDIRLHCLLPNRSSIVFKSALMCFYHHWICTSLSLTPTVDLDMSLEKISNIATRLLQSHKVELGGPGIDTTSELDRHTLSTAIHLIWEFWSHHEAPRTASFSPHQSTPRLGQGHSTYFHTQAIGIDSAELGANSRPEASMEIGHVDLGILDEGLLDFDWL</sequence>
<evidence type="ECO:0000256" key="5">
    <source>
        <dbReference type="ARBA" id="ARBA00023163"/>
    </source>
</evidence>
<keyword evidence="6" id="KW-0539">Nucleus</keyword>
<keyword evidence="4" id="KW-0238">DNA-binding</keyword>
<evidence type="ECO:0000256" key="2">
    <source>
        <dbReference type="ARBA" id="ARBA00022723"/>
    </source>
</evidence>
<keyword evidence="9" id="KW-1185">Reference proteome</keyword>
<comment type="caution">
    <text evidence="8">The sequence shown here is derived from an EMBL/GenBank/DDBJ whole genome shotgun (WGS) entry which is preliminary data.</text>
</comment>
<dbReference type="GO" id="GO:0003700">
    <property type="term" value="F:DNA-binding transcription factor activity"/>
    <property type="evidence" value="ECO:0007669"/>
    <property type="project" value="InterPro"/>
</dbReference>